<comment type="caution">
    <text evidence="1">The sequence shown here is derived from an EMBL/GenBank/DDBJ whole genome shotgun (WGS) entry which is preliminary data.</text>
</comment>
<proteinExistence type="predicted"/>
<dbReference type="EMBL" id="UYIV01000001">
    <property type="protein sequence ID" value="VDH05731.1"/>
    <property type="molecule type" value="Genomic_DNA"/>
</dbReference>
<reference evidence="1 2" key="1">
    <citation type="submission" date="2018-11" db="EMBL/GenBank/DDBJ databases">
        <authorList>
            <consortium name="Pathogen Informatics"/>
        </authorList>
    </citation>
    <scope>NUCLEOTIDE SEQUENCE [LARGE SCALE GENOMIC DNA]</scope>
    <source>
        <strain evidence="1 2">NCTC12929</strain>
    </source>
</reference>
<sequence length="31" mass="3471">MDIFREYIMPVVVTGLSSLIAGSIREKQTES</sequence>
<dbReference type="Proteomes" id="UP000270205">
    <property type="component" value="Unassembled WGS sequence"/>
</dbReference>
<organism evidence="1 2">
    <name type="scientific">Bergeyella zoohelcum</name>
    <dbReference type="NCBI Taxonomy" id="1015"/>
    <lineage>
        <taxon>Bacteria</taxon>
        <taxon>Pseudomonadati</taxon>
        <taxon>Bacteroidota</taxon>
        <taxon>Flavobacteriia</taxon>
        <taxon>Flavobacteriales</taxon>
        <taxon>Weeksellaceae</taxon>
        <taxon>Bergeyella</taxon>
    </lineage>
</organism>
<evidence type="ECO:0000313" key="2">
    <source>
        <dbReference type="Proteomes" id="UP000270205"/>
    </source>
</evidence>
<evidence type="ECO:0000313" key="1">
    <source>
        <dbReference type="EMBL" id="VDH05731.1"/>
    </source>
</evidence>
<dbReference type="AlphaFoldDB" id="A0A7Z9CHN1"/>
<gene>
    <name evidence="1" type="ORF">NCTC12929_01901</name>
</gene>
<protein>
    <submittedName>
        <fullName evidence="1">Uncharacterized protein</fullName>
    </submittedName>
</protein>
<accession>A0A7Z9CHN1</accession>
<name>A0A7Z9CHN1_9FLAO</name>